<accession>A0ABT1B386</accession>
<keyword evidence="3" id="KW-1185">Reference proteome</keyword>
<protein>
    <submittedName>
        <fullName evidence="2">CZB domain-containing protein</fullName>
    </submittedName>
</protein>
<dbReference type="Pfam" id="PF13682">
    <property type="entry name" value="CZB"/>
    <property type="match status" value="1"/>
</dbReference>
<evidence type="ECO:0000313" key="3">
    <source>
        <dbReference type="Proteomes" id="UP001139290"/>
    </source>
</evidence>
<dbReference type="RefSeq" id="WP_187258651.1">
    <property type="nucleotide sequence ID" value="NZ_CP101040.1"/>
</dbReference>
<organism evidence="2 3">
    <name type="scientific">Citrobacter meridianamericanus</name>
    <dbReference type="NCBI Taxonomy" id="2894201"/>
    <lineage>
        <taxon>Bacteria</taxon>
        <taxon>Pseudomonadati</taxon>
        <taxon>Pseudomonadota</taxon>
        <taxon>Gammaproteobacteria</taxon>
        <taxon>Enterobacterales</taxon>
        <taxon>Enterobacteriaceae</taxon>
        <taxon>Citrobacter</taxon>
    </lineage>
</organism>
<dbReference type="EMBL" id="JAJJVQ010000001">
    <property type="protein sequence ID" value="MCO5780340.1"/>
    <property type="molecule type" value="Genomic_DNA"/>
</dbReference>
<name>A0ABT1B386_9ENTR</name>
<proteinExistence type="predicted"/>
<dbReference type="Gene3D" id="1.20.120.30">
    <property type="entry name" value="Aspartate receptor, ligand-binding domain"/>
    <property type="match status" value="1"/>
</dbReference>
<reference evidence="2" key="1">
    <citation type="submission" date="2021-11" db="EMBL/GenBank/DDBJ databases">
        <title>Citrobacter meridianamericanus sp. nov. isolated from soil.</title>
        <authorList>
            <person name="Furlan J.P.R."/>
            <person name="Stehling E.G."/>
        </authorList>
    </citation>
    <scope>NUCLEOTIDE SEQUENCE</scope>
    <source>
        <strain evidence="2">BR102</strain>
    </source>
</reference>
<dbReference type="Proteomes" id="UP001139290">
    <property type="component" value="Unassembled WGS sequence"/>
</dbReference>
<evidence type="ECO:0000313" key="2">
    <source>
        <dbReference type="EMBL" id="MCO5780340.1"/>
    </source>
</evidence>
<gene>
    <name evidence="2" type="ORF">LOD26_03200</name>
</gene>
<sequence length="232" mass="27192">MFTSELRDIVLDHIRSSAVTKFAHVHYTSEKSFRLRESMLHSASHCREESQSLTLVLNRQYRLVNHLAKDTQQDNYKTEHSQLLKLAREQYQQTGFTQENLSRVASGLALAADKLLFALLKVQHYQWRDRLYIALLTEQHNNIVSDERECTLGLWIHGEGLRRFRTLPGFRELDACHHLVHETSNNLFRRKLKTFTPEELKRVLHDVEEASQQLITALDRLDECTSLLYPQP</sequence>
<dbReference type="InterPro" id="IPR025991">
    <property type="entry name" value="Chemoreceptor_zinc-bind_dom"/>
</dbReference>
<evidence type="ECO:0000259" key="1">
    <source>
        <dbReference type="Pfam" id="PF13682"/>
    </source>
</evidence>
<feature type="domain" description="Chemoreceptor zinc-binding" evidence="1">
    <location>
        <begin position="124"/>
        <end position="184"/>
    </location>
</feature>
<comment type="caution">
    <text evidence="2">The sequence shown here is derived from an EMBL/GenBank/DDBJ whole genome shotgun (WGS) entry which is preliminary data.</text>
</comment>